<dbReference type="GO" id="GO:0046933">
    <property type="term" value="F:proton-transporting ATP synthase activity, rotational mechanism"/>
    <property type="evidence" value="ECO:0007669"/>
    <property type="project" value="InterPro"/>
</dbReference>
<comment type="similarity">
    <text evidence="1">Belongs to the eukaryotic ATPase epsilon family.</text>
</comment>
<feature type="region of interest" description="Disordered" evidence="2">
    <location>
        <begin position="354"/>
        <end position="375"/>
    </location>
</feature>
<dbReference type="EMBL" id="LR902273">
    <property type="protein sequence ID" value="CAD7250267.1"/>
    <property type="molecule type" value="Genomic_DNA"/>
</dbReference>
<sequence>MAMTYWRQAGLNYIQFSAIAAKIVRRALKAPLRAEALRREEINVKINPWKDGKPVKSSPDCSSLKVEPVHGHLGDPMIMNEGSGYHQHMEDLMTLELEEKRSFFEAIETFSLETHEEERPERGLRDRFEPAFRGKIVHRRDDSAQTEAHEHSCTDKTFKKLSFRTRRRLACCSMLTGSQPTVLGLAEFVPQRDYHGRNPQRNHGGPVLGEQFPDKLRVAVYGVKGEAETKAEDGSEEECSKDQLLLHLHLDRRPGQVVSGHCDERHAPWIEETETVDFLSILPMPIGLSGIKNQPIRIEKTVKIYRQNTHLRAPSSNHLPPYVSALASIDTWLTHSATWLLLQKNLTQQMSPDIPRLRVDPEDGPEAGGEGRQRRPMPVVQEVIVLEPGRKVVERHHLPRLLAHLPHEVLRGLHRVVRHEPRGLHRLVRHQAQVHLVARVSHVRLHKNSNAHS</sequence>
<evidence type="ECO:0000256" key="1">
    <source>
        <dbReference type="ARBA" id="ARBA00009502"/>
    </source>
</evidence>
<dbReference type="PANTHER" id="PTHR12448:SF0">
    <property type="entry name" value="ATP SYNTHASE SUBUNIT EPSILON, MITOCHONDRIAL"/>
    <property type="match status" value="1"/>
</dbReference>
<gene>
    <name evidence="3" type="ORF">DSTB1V02_LOCUS10047</name>
</gene>
<accession>A0A7R9AA09</accession>
<dbReference type="Pfam" id="PF04627">
    <property type="entry name" value="ATP-synt_Eps"/>
    <property type="match status" value="1"/>
</dbReference>
<dbReference type="InterPro" id="IPR006721">
    <property type="entry name" value="ATP_synth_F1_esu_mt"/>
</dbReference>
<dbReference type="InterPro" id="IPR036742">
    <property type="entry name" value="ATP_synth_F1_esu_sf_mt"/>
</dbReference>
<protein>
    <submittedName>
        <fullName evidence="3">Uncharacterized protein</fullName>
    </submittedName>
</protein>
<dbReference type="GO" id="GO:0045259">
    <property type="term" value="C:proton-transporting ATP synthase complex"/>
    <property type="evidence" value="ECO:0007669"/>
    <property type="project" value="InterPro"/>
</dbReference>
<keyword evidence="4" id="KW-1185">Reference proteome</keyword>
<dbReference type="SUPFAM" id="SSF48690">
    <property type="entry name" value="Epsilon subunit of mitochondrial F1F0-ATP synthase"/>
    <property type="match status" value="1"/>
</dbReference>
<reference evidence="3" key="1">
    <citation type="submission" date="2020-11" db="EMBL/GenBank/DDBJ databases">
        <authorList>
            <person name="Tran Van P."/>
        </authorList>
    </citation>
    <scope>NUCLEOTIDE SEQUENCE</scope>
</reference>
<dbReference type="PANTHER" id="PTHR12448">
    <property type="entry name" value="ATP SYNTHASE EPSILON CHAIN, MITOCHONDRIAL"/>
    <property type="match status" value="1"/>
</dbReference>
<name>A0A7R9AA09_9CRUS</name>
<evidence type="ECO:0000313" key="4">
    <source>
        <dbReference type="Proteomes" id="UP000677054"/>
    </source>
</evidence>
<evidence type="ECO:0000256" key="2">
    <source>
        <dbReference type="SAM" id="MobiDB-lite"/>
    </source>
</evidence>
<dbReference type="Gene3D" id="1.10.1620.20">
    <property type="entry name" value="ATP synthase, F1 complex, epsilon subunit superfamily, mitochondrial"/>
    <property type="match status" value="1"/>
</dbReference>
<proteinExistence type="inferred from homology"/>
<dbReference type="CDD" id="cd12153">
    <property type="entry name" value="F1-ATPase_epsilon"/>
    <property type="match status" value="1"/>
</dbReference>
<dbReference type="Proteomes" id="UP000677054">
    <property type="component" value="Unassembled WGS sequence"/>
</dbReference>
<evidence type="ECO:0000313" key="3">
    <source>
        <dbReference type="EMBL" id="CAD7250267.1"/>
    </source>
</evidence>
<dbReference type="EMBL" id="CAJPEV010002756">
    <property type="protein sequence ID" value="CAG0897951.1"/>
    <property type="molecule type" value="Genomic_DNA"/>
</dbReference>
<dbReference type="AlphaFoldDB" id="A0A7R9AA09"/>
<organism evidence="3">
    <name type="scientific">Darwinula stevensoni</name>
    <dbReference type="NCBI Taxonomy" id="69355"/>
    <lineage>
        <taxon>Eukaryota</taxon>
        <taxon>Metazoa</taxon>
        <taxon>Ecdysozoa</taxon>
        <taxon>Arthropoda</taxon>
        <taxon>Crustacea</taxon>
        <taxon>Oligostraca</taxon>
        <taxon>Ostracoda</taxon>
        <taxon>Podocopa</taxon>
        <taxon>Podocopida</taxon>
        <taxon>Darwinulocopina</taxon>
        <taxon>Darwinuloidea</taxon>
        <taxon>Darwinulidae</taxon>
        <taxon>Darwinula</taxon>
    </lineage>
</organism>
<dbReference type="OrthoDB" id="269124at2759"/>
<dbReference type="GO" id="GO:0005743">
    <property type="term" value="C:mitochondrial inner membrane"/>
    <property type="evidence" value="ECO:0007669"/>
    <property type="project" value="InterPro"/>
</dbReference>
<dbReference type="GO" id="GO:0042776">
    <property type="term" value="P:proton motive force-driven mitochondrial ATP synthesis"/>
    <property type="evidence" value="ECO:0007669"/>
    <property type="project" value="TreeGrafter"/>
</dbReference>